<evidence type="ECO:0000256" key="11">
    <source>
        <dbReference type="SAM" id="Phobius"/>
    </source>
</evidence>
<feature type="region of interest" description="Disordered" evidence="10">
    <location>
        <begin position="398"/>
        <end position="418"/>
    </location>
</feature>
<evidence type="ECO:0000259" key="12">
    <source>
        <dbReference type="PROSITE" id="PS51767"/>
    </source>
</evidence>
<feature type="compositionally biased region" description="Polar residues" evidence="10">
    <location>
        <begin position="91"/>
        <end position="107"/>
    </location>
</feature>
<dbReference type="GO" id="GO:0006508">
    <property type="term" value="P:proteolysis"/>
    <property type="evidence" value="ECO:0007669"/>
    <property type="project" value="UniProtKB-KW"/>
</dbReference>
<feature type="active site" evidence="8">
    <location>
        <position position="722"/>
    </location>
</feature>
<dbReference type="OrthoDB" id="2747330at2759"/>
<evidence type="ECO:0000256" key="1">
    <source>
        <dbReference type="ARBA" id="ARBA00001130"/>
    </source>
</evidence>
<proteinExistence type="inferred from homology"/>
<dbReference type="SUPFAM" id="SSF50630">
    <property type="entry name" value="Acid proteases"/>
    <property type="match status" value="1"/>
</dbReference>
<feature type="transmembrane region" description="Helical" evidence="11">
    <location>
        <begin position="22"/>
        <end position="42"/>
    </location>
</feature>
<protein>
    <recommendedName>
        <fullName evidence="3">rhizopuspepsin</fullName>
        <ecNumber evidence="3">3.4.23.21</ecNumber>
    </recommendedName>
</protein>
<keyword evidence="11" id="KW-0812">Transmembrane</keyword>
<comment type="caution">
    <text evidence="13">The sequence shown here is derived from an EMBL/GenBank/DDBJ whole genome shotgun (WGS) entry which is preliminary data.</text>
</comment>
<feature type="compositionally biased region" description="Polar residues" evidence="10">
    <location>
        <begin position="398"/>
        <end position="413"/>
    </location>
</feature>
<dbReference type="Proteomes" id="UP000650833">
    <property type="component" value="Unassembled WGS sequence"/>
</dbReference>
<evidence type="ECO:0000256" key="9">
    <source>
        <dbReference type="RuleBase" id="RU000454"/>
    </source>
</evidence>
<evidence type="ECO:0000313" key="14">
    <source>
        <dbReference type="Proteomes" id="UP000650833"/>
    </source>
</evidence>
<dbReference type="EC" id="3.4.23.21" evidence="3"/>
<dbReference type="PANTHER" id="PTHR47966">
    <property type="entry name" value="BETA-SITE APP-CLEAVING ENZYME, ISOFORM A-RELATED"/>
    <property type="match status" value="1"/>
</dbReference>
<keyword evidence="4 9" id="KW-0645">Protease</keyword>
<organism evidence="13 14">
    <name type="scientific">Mucor plumbeus</name>
    <dbReference type="NCBI Taxonomy" id="97098"/>
    <lineage>
        <taxon>Eukaryota</taxon>
        <taxon>Fungi</taxon>
        <taxon>Fungi incertae sedis</taxon>
        <taxon>Mucoromycota</taxon>
        <taxon>Mucoromycotina</taxon>
        <taxon>Mucoromycetes</taxon>
        <taxon>Mucorales</taxon>
        <taxon>Mucorineae</taxon>
        <taxon>Mucoraceae</taxon>
        <taxon>Mucor</taxon>
    </lineage>
</organism>
<dbReference type="GO" id="GO:0004190">
    <property type="term" value="F:aspartic-type endopeptidase activity"/>
    <property type="evidence" value="ECO:0007669"/>
    <property type="project" value="UniProtKB-KW"/>
</dbReference>
<keyword evidence="7 9" id="KW-0378">Hydrolase</keyword>
<gene>
    <name evidence="13" type="ORF">INT46_010519</name>
</gene>
<dbReference type="AlphaFoldDB" id="A0A8H7QDY9"/>
<feature type="compositionally biased region" description="Low complexity" evidence="10">
    <location>
        <begin position="334"/>
        <end position="346"/>
    </location>
</feature>
<evidence type="ECO:0000256" key="7">
    <source>
        <dbReference type="ARBA" id="ARBA00022801"/>
    </source>
</evidence>
<dbReference type="Pfam" id="PF00026">
    <property type="entry name" value="Asp"/>
    <property type="match status" value="1"/>
</dbReference>
<feature type="compositionally biased region" description="Polar residues" evidence="10">
    <location>
        <begin position="285"/>
        <end position="316"/>
    </location>
</feature>
<feature type="compositionally biased region" description="Low complexity" evidence="10">
    <location>
        <begin position="114"/>
        <end position="123"/>
    </location>
</feature>
<dbReference type="InterPro" id="IPR034164">
    <property type="entry name" value="Pepsin-like_dom"/>
</dbReference>
<feature type="active site" evidence="8">
    <location>
        <position position="531"/>
    </location>
</feature>
<keyword evidence="14" id="KW-1185">Reference proteome</keyword>
<dbReference type="FunFam" id="2.40.70.10:FF:000115">
    <property type="entry name" value="Lysosomal aspartic protease"/>
    <property type="match status" value="1"/>
</dbReference>
<evidence type="ECO:0000256" key="8">
    <source>
        <dbReference type="PIRSR" id="PIRSR601461-1"/>
    </source>
</evidence>
<evidence type="ECO:0000256" key="10">
    <source>
        <dbReference type="SAM" id="MobiDB-lite"/>
    </source>
</evidence>
<accession>A0A8H7QDY9</accession>
<name>A0A8H7QDY9_9FUNG</name>
<evidence type="ECO:0000256" key="2">
    <source>
        <dbReference type="ARBA" id="ARBA00007447"/>
    </source>
</evidence>
<dbReference type="PROSITE" id="PS51767">
    <property type="entry name" value="PEPTIDASE_A1"/>
    <property type="match status" value="1"/>
</dbReference>
<comment type="similarity">
    <text evidence="2 9">Belongs to the peptidase A1 family.</text>
</comment>
<reference evidence="13" key="1">
    <citation type="submission" date="2020-12" db="EMBL/GenBank/DDBJ databases">
        <title>Metabolic potential, ecology and presence of endohyphal bacteria is reflected in genomic diversity of Mucoromycotina.</title>
        <authorList>
            <person name="Muszewska A."/>
            <person name="Okrasinska A."/>
            <person name="Steczkiewicz K."/>
            <person name="Drgas O."/>
            <person name="Orlowska M."/>
            <person name="Perlinska-Lenart U."/>
            <person name="Aleksandrzak-Piekarczyk T."/>
            <person name="Szatraj K."/>
            <person name="Zielenkiewicz U."/>
            <person name="Pilsyk S."/>
            <person name="Malc E."/>
            <person name="Mieczkowski P."/>
            <person name="Kruszewska J.S."/>
            <person name="Biernat P."/>
            <person name="Pawlowska J."/>
        </authorList>
    </citation>
    <scope>NUCLEOTIDE SEQUENCE</scope>
    <source>
        <strain evidence="13">CBS 226.32</strain>
    </source>
</reference>
<dbReference type="PROSITE" id="PS00141">
    <property type="entry name" value="ASP_PROTEASE"/>
    <property type="match status" value="1"/>
</dbReference>
<dbReference type="InterPro" id="IPR033121">
    <property type="entry name" value="PEPTIDASE_A1"/>
</dbReference>
<dbReference type="PANTHER" id="PTHR47966:SF51">
    <property type="entry name" value="BETA-SITE APP-CLEAVING ENZYME, ISOFORM A-RELATED"/>
    <property type="match status" value="1"/>
</dbReference>
<dbReference type="InterPro" id="IPR001969">
    <property type="entry name" value="Aspartic_peptidase_AS"/>
</dbReference>
<evidence type="ECO:0000256" key="6">
    <source>
        <dbReference type="ARBA" id="ARBA00022750"/>
    </source>
</evidence>
<feature type="region of interest" description="Disordered" evidence="10">
    <location>
        <begin position="54"/>
        <end position="162"/>
    </location>
</feature>
<dbReference type="InterPro" id="IPR021109">
    <property type="entry name" value="Peptidase_aspartic_dom_sf"/>
</dbReference>
<feature type="compositionally biased region" description="Low complexity" evidence="10">
    <location>
        <begin position="54"/>
        <end position="77"/>
    </location>
</feature>
<evidence type="ECO:0000256" key="4">
    <source>
        <dbReference type="ARBA" id="ARBA00022670"/>
    </source>
</evidence>
<feature type="region of interest" description="Disordered" evidence="10">
    <location>
        <begin position="285"/>
        <end position="360"/>
    </location>
</feature>
<dbReference type="Gene3D" id="2.40.70.10">
    <property type="entry name" value="Acid Proteases"/>
    <property type="match status" value="2"/>
</dbReference>
<keyword evidence="11" id="KW-1133">Transmembrane helix</keyword>
<feature type="compositionally biased region" description="Polar residues" evidence="10">
    <location>
        <begin position="200"/>
        <end position="218"/>
    </location>
</feature>
<evidence type="ECO:0000313" key="13">
    <source>
        <dbReference type="EMBL" id="KAG2190249.1"/>
    </source>
</evidence>
<feature type="domain" description="Peptidase A1" evidence="12">
    <location>
        <begin position="513"/>
        <end position="832"/>
    </location>
</feature>
<sequence>MEIIDMTAIFLSLMVLTDRNDLLSHAVQCGCLLASFIILYTITGINALKRITAPKPEAPSSSSSSLSTKTATATTKKQILNKNHAPVITPMRSTADFTTPHNNNNKQAEPIVASGSSSSSNSSKNINAATTPYVDTPLDDLSPSNKDKKEQSSQLTNTNAIIKKKDPTDTQVIPTKVDEEYVDVVVKEVVAQPTVLVKTPESSIPQEQNNENDSSASTEIADDDRSSNKNQYYEEINKKGNNIMAFSDNLQRIFNEPPTPSLDHNIRPFSSIHTSTVLIDEAITTTPALTPPNQSSATGSTLSRKSSTTSQHSTLFKSRLQMAMQKVARSSSINNDKNNNNNNNNKQQQHDVTDTTTTLSSSSEAAAAAAAAVAVASASKKKRFSSIRLTRKKSLNNLNIADNSQQESSTAAPTPTIRPKKSISTKFLKNTAAFAAVVVVESTLQETDDTITFSLERQNGVVVSTPDKARHSLAKFNLKALDDSMLNKIAITNSDNDSAAIVDLNSAMIDVEYIGRIYIGNPPQEFYLNFDTGSADIWVPGSDCYRCGGKRRYEASQSKTFHSNVIDESNTWQVRYGDGSSVSGITGHDKITIGNDILLESYPFGIAKEQARGFARDPFLDGLFGLAFPTISAINNMTSTGFVQDLYTQGKIKEPIVSFWFGRSTVDNGQGEVIFGGTNANHFTGNLAYIPVEQKSFWKVPVRSISVNGNQIYDKIGSAILDTGTTLLVMPRAISKKIHEVIPGATFNALYGWRMPCDLAIKDHKHIVTITLGEHDFSLRAADLVRENVEAGDGMCYSGIAESQSPIFILGNTFLKSYYSVYDYGNMRVGLAPSK</sequence>
<keyword evidence="11" id="KW-0472">Membrane</keyword>
<keyword evidence="6 9" id="KW-0064">Aspartyl protease</keyword>
<keyword evidence="5" id="KW-0732">Signal</keyword>
<dbReference type="EMBL" id="JAEPRC010001016">
    <property type="protein sequence ID" value="KAG2190249.1"/>
    <property type="molecule type" value="Genomic_DNA"/>
</dbReference>
<dbReference type="PRINTS" id="PR00792">
    <property type="entry name" value="PEPSIN"/>
</dbReference>
<evidence type="ECO:0000256" key="5">
    <source>
        <dbReference type="ARBA" id="ARBA00022729"/>
    </source>
</evidence>
<dbReference type="CDD" id="cd05471">
    <property type="entry name" value="pepsin_like"/>
    <property type="match status" value="1"/>
</dbReference>
<evidence type="ECO:0000256" key="3">
    <source>
        <dbReference type="ARBA" id="ARBA00013205"/>
    </source>
</evidence>
<feature type="region of interest" description="Disordered" evidence="10">
    <location>
        <begin position="200"/>
        <end position="228"/>
    </location>
</feature>
<dbReference type="InterPro" id="IPR001461">
    <property type="entry name" value="Aspartic_peptidase_A1"/>
</dbReference>
<comment type="catalytic activity">
    <reaction evidence="1">
        <text>Hydrolysis of proteins with broad specificity similar to that of pepsin A, preferring hydrophobic residues at P1 and P1'. Clots milk and activates trypsinogen. Does not cleave 4-Gln-|-His-5, but does cleave 10-His-|-Leu-11 and 12-Val-|-Glu-13 in B chain of insulin.</text>
        <dbReference type="EC" id="3.4.23.21"/>
    </reaction>
</comment>